<comment type="caution">
    <text evidence="2">The sequence shown here is derived from an EMBL/GenBank/DDBJ whole genome shotgun (WGS) entry which is preliminary data.</text>
</comment>
<evidence type="ECO:0000256" key="1">
    <source>
        <dbReference type="SAM" id="SignalP"/>
    </source>
</evidence>
<gene>
    <name evidence="2" type="ORF">DES51_105110</name>
</gene>
<dbReference type="RefSeq" id="WP_022937011.1">
    <property type="nucleotide sequence ID" value="NZ_CABKRQ010000002.1"/>
</dbReference>
<keyword evidence="3" id="KW-1185">Reference proteome</keyword>
<dbReference type="PROSITE" id="PS51257">
    <property type="entry name" value="PROKAR_LIPOPROTEIN"/>
    <property type="match status" value="1"/>
</dbReference>
<dbReference type="OrthoDB" id="2086487at2"/>
<feature type="chain" id="PRO_5039098803" evidence="1">
    <location>
        <begin position="26"/>
        <end position="320"/>
    </location>
</feature>
<organism evidence="2 3">
    <name type="scientific">Dielma fastidiosa</name>
    <dbReference type="NCBI Taxonomy" id="1034346"/>
    <lineage>
        <taxon>Bacteria</taxon>
        <taxon>Bacillati</taxon>
        <taxon>Bacillota</taxon>
        <taxon>Erysipelotrichia</taxon>
        <taxon>Erysipelotrichales</taxon>
        <taxon>Erysipelotrichaceae</taxon>
        <taxon>Dielma</taxon>
    </lineage>
</organism>
<name>A0A2V2FSS8_9FIRM</name>
<accession>A0A2V2FSS8</accession>
<dbReference type="Proteomes" id="UP000247612">
    <property type="component" value="Unassembled WGS sequence"/>
</dbReference>
<dbReference type="STRING" id="1034346.GCA_000313565_00704"/>
<sequence length="320" mass="35913">MIIKMKRIVIMMMTLFLCLSISGCALVPQKEELSDEEVVNTFLQAYQNGDYEAIKPFISDDNKLHTFFSVLTEGNGNGMEEVFKRVHELTKDFTFTAKAVEGKERWGEVSVKIQTKDISGNILTAMSEAIASEVANNDDSFKNMPAWMLKAIETAEPVEKEMTVYVGNRDGENVMDTNTNREFFDLLNGGFYYYIYSTMTTCSNKYDAFEIFAKGDEILGMVETAQLIDMSDDELQAYLAPFQFPGVNVQATRDDEGITMKLGVDFETASSKRLADLNIISNRITASGGYLSLRTTVKDFYDSAMDCETNYGLSQANKSE</sequence>
<dbReference type="EMBL" id="QJKH01000005">
    <property type="protein sequence ID" value="PXX79638.1"/>
    <property type="molecule type" value="Genomic_DNA"/>
</dbReference>
<evidence type="ECO:0000313" key="3">
    <source>
        <dbReference type="Proteomes" id="UP000247612"/>
    </source>
</evidence>
<evidence type="ECO:0000313" key="2">
    <source>
        <dbReference type="EMBL" id="PXX79638.1"/>
    </source>
</evidence>
<keyword evidence="1" id="KW-0732">Signal</keyword>
<reference evidence="2 3" key="1">
    <citation type="submission" date="2018-05" db="EMBL/GenBank/DDBJ databases">
        <title>Genomic Encyclopedia of Type Strains, Phase IV (KMG-IV): sequencing the most valuable type-strain genomes for metagenomic binning, comparative biology and taxonomic classification.</title>
        <authorList>
            <person name="Goeker M."/>
        </authorList>
    </citation>
    <scope>NUCLEOTIDE SEQUENCE [LARGE SCALE GENOMIC DNA]</scope>
    <source>
        <strain evidence="2 3">JC118</strain>
    </source>
</reference>
<proteinExistence type="predicted"/>
<dbReference type="AlphaFoldDB" id="A0A2V2FSS8"/>
<protein>
    <submittedName>
        <fullName evidence="2">Uncharacterized protein</fullName>
    </submittedName>
</protein>
<feature type="signal peptide" evidence="1">
    <location>
        <begin position="1"/>
        <end position="25"/>
    </location>
</feature>